<proteinExistence type="predicted"/>
<evidence type="ECO:0000313" key="6">
    <source>
        <dbReference type="EMBL" id="BAU32443.1"/>
    </source>
</evidence>
<dbReference type="RefSeq" id="WP_161494098.1">
    <property type="nucleotide sequence ID" value="NZ_AP017315.1"/>
</dbReference>
<dbReference type="InterPro" id="IPR002104">
    <property type="entry name" value="Integrase_catalytic"/>
</dbReference>
<dbReference type="Pfam" id="PF00589">
    <property type="entry name" value="Phage_integrase"/>
    <property type="match status" value="1"/>
</dbReference>
<dbReference type="SUPFAM" id="SSF56349">
    <property type="entry name" value="DNA breaking-rejoining enzymes"/>
    <property type="match status" value="1"/>
</dbReference>
<feature type="domain" description="Core-binding (CB)" evidence="5">
    <location>
        <begin position="1"/>
        <end position="78"/>
    </location>
</feature>
<evidence type="ECO:0000313" key="7">
    <source>
        <dbReference type="Proteomes" id="UP000218965"/>
    </source>
</evidence>
<accession>A0A0U5BNK9</accession>
<dbReference type="InterPro" id="IPR011010">
    <property type="entry name" value="DNA_brk_join_enz"/>
</dbReference>
<dbReference type="InterPro" id="IPR044068">
    <property type="entry name" value="CB"/>
</dbReference>
<keyword evidence="1 3" id="KW-0238">DNA-binding</keyword>
<dbReference type="Gene3D" id="1.10.443.10">
    <property type="entry name" value="Intergrase catalytic core"/>
    <property type="match status" value="1"/>
</dbReference>
<evidence type="ECO:0000256" key="1">
    <source>
        <dbReference type="ARBA" id="ARBA00023125"/>
    </source>
</evidence>
<dbReference type="GO" id="GO:0006310">
    <property type="term" value="P:DNA recombination"/>
    <property type="evidence" value="ECO:0007669"/>
    <property type="project" value="UniProtKB-KW"/>
</dbReference>
<evidence type="ECO:0000259" key="5">
    <source>
        <dbReference type="PROSITE" id="PS51900"/>
    </source>
</evidence>
<dbReference type="GO" id="GO:0003677">
    <property type="term" value="F:DNA binding"/>
    <property type="evidence" value="ECO:0007669"/>
    <property type="project" value="UniProtKB-UniRule"/>
</dbReference>
<dbReference type="InterPro" id="IPR050090">
    <property type="entry name" value="Tyrosine_recombinase_XerCD"/>
</dbReference>
<sequence>MDGDLLQQFAAVQRAQGLAANTIRNRHSIIRGLIRATGKQLPDITVTDLRLRLGRDGISAGTRRTERAAFAAVFAHLVEEGLRDDDPTLRLAKVRAPRGTPRPFTREQIDLMLRSGAYRRTRAMILLGYFQGFRVASIAATHGADVDFTSGTIRTVAKGSKALVFPLHPVVRTLAATMPADGWWFPARGGREGHVRPGSVTDAVRDAKVRAGITDPRLTAHSLRHSFGTDLVDAGVDIRVIAELMGHESVATTQIYTQVSADRRREGIHALEGVPLPQRSGRSQIAA</sequence>
<dbReference type="PROSITE" id="PS51900">
    <property type="entry name" value="CB"/>
    <property type="match status" value="1"/>
</dbReference>
<evidence type="ECO:0000256" key="3">
    <source>
        <dbReference type="PROSITE-ProRule" id="PRU01248"/>
    </source>
</evidence>
<keyword evidence="2" id="KW-0233">DNA recombination</keyword>
<gene>
    <name evidence="6" type="ORF">MalAC0309_1592</name>
</gene>
<protein>
    <submittedName>
        <fullName evidence="6">Site-specific tyrosine recombinase XerD</fullName>
    </submittedName>
</protein>
<name>A0A0U5BNK9_9MICO</name>
<organism evidence="6 7">
    <name type="scientific">Microcella alkaliphila</name>
    <dbReference type="NCBI Taxonomy" id="279828"/>
    <lineage>
        <taxon>Bacteria</taxon>
        <taxon>Bacillati</taxon>
        <taxon>Actinomycetota</taxon>
        <taxon>Actinomycetes</taxon>
        <taxon>Micrococcales</taxon>
        <taxon>Microbacteriaceae</taxon>
        <taxon>Microcella</taxon>
    </lineage>
</organism>
<dbReference type="InterPro" id="IPR013762">
    <property type="entry name" value="Integrase-like_cat_sf"/>
</dbReference>
<dbReference type="PANTHER" id="PTHR30349">
    <property type="entry name" value="PHAGE INTEGRASE-RELATED"/>
    <property type="match status" value="1"/>
</dbReference>
<dbReference type="AlphaFoldDB" id="A0A0U5BNK9"/>
<dbReference type="GO" id="GO:0015074">
    <property type="term" value="P:DNA integration"/>
    <property type="evidence" value="ECO:0007669"/>
    <property type="project" value="InterPro"/>
</dbReference>
<evidence type="ECO:0000256" key="2">
    <source>
        <dbReference type="ARBA" id="ARBA00023172"/>
    </source>
</evidence>
<evidence type="ECO:0000259" key="4">
    <source>
        <dbReference type="PROSITE" id="PS51898"/>
    </source>
</evidence>
<dbReference type="PROSITE" id="PS51898">
    <property type="entry name" value="TYR_RECOMBINASE"/>
    <property type="match status" value="1"/>
</dbReference>
<dbReference type="Proteomes" id="UP000218965">
    <property type="component" value="Chromosome"/>
</dbReference>
<dbReference type="PANTHER" id="PTHR30349:SF64">
    <property type="entry name" value="PROPHAGE INTEGRASE INTD-RELATED"/>
    <property type="match status" value="1"/>
</dbReference>
<dbReference type="EMBL" id="AP017315">
    <property type="protein sequence ID" value="BAU32443.1"/>
    <property type="molecule type" value="Genomic_DNA"/>
</dbReference>
<dbReference type="KEGG" id="malk:MalAC0309_1592"/>
<reference evidence="6 7" key="2">
    <citation type="submission" date="2016-01" db="EMBL/GenBank/DDBJ databases">
        <title>Microcella alkaliphila JAM AC0309 whole genome shotgun sequence.</title>
        <authorList>
            <person name="Kurata A."/>
            <person name="Hirose Y."/>
            <person name="Kishimoto N."/>
            <person name="Kobayashi T."/>
        </authorList>
    </citation>
    <scope>NUCLEOTIDE SEQUENCE [LARGE SCALE GENOMIC DNA]</scope>
    <source>
        <strain evidence="6 7">JAM AC0309</strain>
    </source>
</reference>
<feature type="domain" description="Tyr recombinase" evidence="4">
    <location>
        <begin position="99"/>
        <end position="269"/>
    </location>
</feature>
<reference evidence="7" key="1">
    <citation type="submission" date="2015-12" db="EMBL/GenBank/DDBJ databases">
        <authorList>
            <person name="Shamseldin A."/>
            <person name="Moawad H."/>
            <person name="Abd El-Rahim W.M."/>
            <person name="Sadowsky M.J."/>
        </authorList>
    </citation>
    <scope>NUCLEOTIDE SEQUENCE [LARGE SCALE GENOMIC DNA]</scope>
    <source>
        <strain evidence="7">JAM AC0309</strain>
    </source>
</reference>